<gene>
    <name evidence="2" type="ORF">FB473_003153</name>
</gene>
<proteinExistence type="predicted"/>
<keyword evidence="3" id="KW-1185">Reference proteome</keyword>
<keyword evidence="1" id="KW-0472">Membrane</keyword>
<sequence>MISRISAWLTAARRQAIQAAVATIVVALQGLGLITSPQGDAVTNLAAGILSTAVALLALANLDATQKATWLATQLRATLYTLAGGVGVALVAFSIASDAQVAGVLAVISAIFTAAQAFVAVVNAPIAVDATIQE</sequence>
<dbReference type="Proteomes" id="UP000749311">
    <property type="component" value="Unassembled WGS sequence"/>
</dbReference>
<protein>
    <submittedName>
        <fullName evidence="2">Lysylphosphatidylglycerol synthetase-like protein (DUF2156 family)</fullName>
    </submittedName>
</protein>
<feature type="transmembrane region" description="Helical" evidence="1">
    <location>
        <begin position="77"/>
        <end position="96"/>
    </location>
</feature>
<dbReference type="RefSeq" id="WP_167170923.1">
    <property type="nucleotide sequence ID" value="NZ_BAAAOO010000020.1"/>
</dbReference>
<comment type="caution">
    <text evidence="2">The sequence shown here is derived from an EMBL/GenBank/DDBJ whole genome shotgun (WGS) entry which is preliminary data.</text>
</comment>
<name>A0ABX0SJ87_9ACTN</name>
<reference evidence="2 3" key="1">
    <citation type="submission" date="2020-02" db="EMBL/GenBank/DDBJ databases">
        <title>Sequencing the genomes of 1000 actinobacteria strains.</title>
        <authorList>
            <person name="Klenk H.-P."/>
        </authorList>
    </citation>
    <scope>NUCLEOTIDE SEQUENCE [LARGE SCALE GENOMIC DNA]</scope>
    <source>
        <strain evidence="2 3">DSM 19609</strain>
    </source>
</reference>
<evidence type="ECO:0000256" key="1">
    <source>
        <dbReference type="SAM" id="Phobius"/>
    </source>
</evidence>
<organism evidence="2 3">
    <name type="scientific">Brooklawnia cerclae</name>
    <dbReference type="NCBI Taxonomy" id="349934"/>
    <lineage>
        <taxon>Bacteria</taxon>
        <taxon>Bacillati</taxon>
        <taxon>Actinomycetota</taxon>
        <taxon>Actinomycetes</taxon>
        <taxon>Propionibacteriales</taxon>
        <taxon>Propionibacteriaceae</taxon>
        <taxon>Brooklawnia</taxon>
    </lineage>
</organism>
<keyword evidence="1" id="KW-1133">Transmembrane helix</keyword>
<evidence type="ECO:0000313" key="3">
    <source>
        <dbReference type="Proteomes" id="UP000749311"/>
    </source>
</evidence>
<dbReference type="EMBL" id="JAAMOZ010000003">
    <property type="protein sequence ID" value="NIH58458.1"/>
    <property type="molecule type" value="Genomic_DNA"/>
</dbReference>
<dbReference type="InterPro" id="IPR056390">
    <property type="entry name" value="Holin_phage"/>
</dbReference>
<feature type="transmembrane region" description="Helical" evidence="1">
    <location>
        <begin position="102"/>
        <end position="128"/>
    </location>
</feature>
<keyword evidence="1" id="KW-0812">Transmembrane</keyword>
<feature type="transmembrane region" description="Helical" evidence="1">
    <location>
        <begin position="41"/>
        <end position="65"/>
    </location>
</feature>
<dbReference type="Pfam" id="PF23809">
    <property type="entry name" value="Phage_holin_9"/>
    <property type="match status" value="1"/>
</dbReference>
<evidence type="ECO:0000313" key="2">
    <source>
        <dbReference type="EMBL" id="NIH58458.1"/>
    </source>
</evidence>
<accession>A0ABX0SJ87</accession>
<feature type="transmembrane region" description="Helical" evidence="1">
    <location>
        <begin position="16"/>
        <end position="35"/>
    </location>
</feature>